<organism evidence="2 3">
    <name type="scientific">Uliginosibacterium paludis</name>
    <dbReference type="NCBI Taxonomy" id="1615952"/>
    <lineage>
        <taxon>Bacteria</taxon>
        <taxon>Pseudomonadati</taxon>
        <taxon>Pseudomonadota</taxon>
        <taxon>Betaproteobacteria</taxon>
        <taxon>Rhodocyclales</taxon>
        <taxon>Zoogloeaceae</taxon>
        <taxon>Uliginosibacterium</taxon>
    </lineage>
</organism>
<sequence length="163" mass="18884">MPRLDVLEARLAALIAQTEPAERRTLARELARRLRERQRQRIGAQVNPDGTPFEPRKSRLDGLRNGRLRALIQWKNKGAIRRRMFARLATARYLKAESSADSARVVFTEAASRIATIHQFGLRDRVERRRDSPEVRYPARRLLGLSEEDEQGLHELILMHLSK</sequence>
<keyword evidence="3" id="KW-1185">Reference proteome</keyword>
<comment type="caution">
    <text evidence="2">The sequence shown here is derived from an EMBL/GenBank/DDBJ whole genome shotgun (WGS) entry which is preliminary data.</text>
</comment>
<name>A0ABV2CW11_9RHOO</name>
<dbReference type="Proteomes" id="UP001548590">
    <property type="component" value="Unassembled WGS sequence"/>
</dbReference>
<dbReference type="InterPro" id="IPR006522">
    <property type="entry name" value="Phage_virion_morphogenesis"/>
</dbReference>
<reference evidence="2 3" key="1">
    <citation type="submission" date="2024-07" db="EMBL/GenBank/DDBJ databases">
        <title>Uliginosibacterium paludis KCTC:42655.</title>
        <authorList>
            <person name="Kim M.K."/>
        </authorList>
    </citation>
    <scope>NUCLEOTIDE SEQUENCE [LARGE SCALE GENOMIC DNA]</scope>
    <source>
        <strain evidence="2 3">KCTC 42655</strain>
    </source>
</reference>
<evidence type="ECO:0000313" key="3">
    <source>
        <dbReference type="Proteomes" id="UP001548590"/>
    </source>
</evidence>
<gene>
    <name evidence="2" type="ORF">ABVT11_17285</name>
</gene>
<protein>
    <submittedName>
        <fullName evidence="2">Phage virion morphogenesis protein</fullName>
    </submittedName>
</protein>
<evidence type="ECO:0000256" key="1">
    <source>
        <dbReference type="SAM" id="MobiDB-lite"/>
    </source>
</evidence>
<feature type="region of interest" description="Disordered" evidence="1">
    <location>
        <begin position="37"/>
        <end position="56"/>
    </location>
</feature>
<dbReference type="EMBL" id="JBEWLZ010000013">
    <property type="protein sequence ID" value="MET1491597.1"/>
    <property type="molecule type" value="Genomic_DNA"/>
</dbReference>
<accession>A0ABV2CW11</accession>
<dbReference type="RefSeq" id="WP_345929484.1">
    <property type="nucleotide sequence ID" value="NZ_JBDIVF010000010.1"/>
</dbReference>
<dbReference type="Pfam" id="PF05069">
    <property type="entry name" value="Phage_tail_S"/>
    <property type="match status" value="1"/>
</dbReference>
<proteinExistence type="predicted"/>
<evidence type="ECO:0000313" key="2">
    <source>
        <dbReference type="EMBL" id="MET1491597.1"/>
    </source>
</evidence>
<dbReference type="NCBIfam" id="TIGR01635">
    <property type="entry name" value="tail_comp_S"/>
    <property type="match status" value="1"/>
</dbReference>